<evidence type="ECO:0000313" key="3">
    <source>
        <dbReference type="Proteomes" id="UP000570166"/>
    </source>
</evidence>
<dbReference type="EMBL" id="JACEIB010000027">
    <property type="protein sequence ID" value="MBA2936485.1"/>
    <property type="molecule type" value="Genomic_DNA"/>
</dbReference>
<comment type="caution">
    <text evidence="2">The sequence shown here is derived from an EMBL/GenBank/DDBJ whole genome shotgun (WGS) entry which is preliminary data.</text>
</comment>
<evidence type="ECO:0008006" key="4">
    <source>
        <dbReference type="Google" id="ProtNLM"/>
    </source>
</evidence>
<dbReference type="Proteomes" id="UP000570166">
    <property type="component" value="Unassembled WGS sequence"/>
</dbReference>
<evidence type="ECO:0000313" key="2">
    <source>
        <dbReference type="EMBL" id="MBA2936485.1"/>
    </source>
</evidence>
<reference evidence="2 3" key="1">
    <citation type="submission" date="2020-07" db="EMBL/GenBank/DDBJ databases">
        <authorList>
            <person name="Sun Q."/>
        </authorList>
    </citation>
    <scope>NUCLEOTIDE SEQUENCE [LARGE SCALE GENOMIC DNA]</scope>
    <source>
        <strain evidence="2 3">CGMCC 1.13654</strain>
    </source>
</reference>
<organism evidence="2 3">
    <name type="scientific">Sphingomonas chungangi</name>
    <dbReference type="NCBI Taxonomy" id="2683589"/>
    <lineage>
        <taxon>Bacteria</taxon>
        <taxon>Pseudomonadati</taxon>
        <taxon>Pseudomonadota</taxon>
        <taxon>Alphaproteobacteria</taxon>
        <taxon>Sphingomonadales</taxon>
        <taxon>Sphingomonadaceae</taxon>
        <taxon>Sphingomonas</taxon>
    </lineage>
</organism>
<dbReference type="AlphaFoldDB" id="A0A838LCM5"/>
<name>A0A838LCM5_9SPHN</name>
<keyword evidence="1" id="KW-0732">Signal</keyword>
<feature type="chain" id="PRO_5032916473" description="DUF4136 domain-containing protein" evidence="1">
    <location>
        <begin position="25"/>
        <end position="178"/>
    </location>
</feature>
<evidence type="ECO:0000256" key="1">
    <source>
        <dbReference type="SAM" id="SignalP"/>
    </source>
</evidence>
<feature type="signal peptide" evidence="1">
    <location>
        <begin position="1"/>
        <end position="24"/>
    </location>
</feature>
<proteinExistence type="predicted"/>
<keyword evidence="3" id="KW-1185">Reference proteome</keyword>
<sequence length="178" mass="18041">MGRYSGLIAAASLALVSLASPASAATAPAGGTIVISPKTADGDYDPALNTFVAAAVETLTDKGFTVLDPTGHSAYQAELTLDRADVGTGYGKSKGDASVSVVGTGVVVPLSTGRSQVVALQRTRIELVIRKRGDPAIVWKGAAVTVRPSGADQKVAADLSNALLHDYPEQPSDVVGVP</sequence>
<accession>A0A838LCM5</accession>
<gene>
    <name evidence="2" type="ORF">HZF05_20575</name>
</gene>
<protein>
    <recommendedName>
        <fullName evidence="4">DUF4136 domain-containing protein</fullName>
    </recommendedName>
</protein>
<dbReference type="RefSeq" id="WP_160364327.1">
    <property type="nucleotide sequence ID" value="NZ_JACEIB010000027.1"/>
</dbReference>